<dbReference type="Proteomes" id="UP000830768">
    <property type="component" value="Chromosome 2"/>
</dbReference>
<keyword evidence="2" id="KW-1185">Reference proteome</keyword>
<protein>
    <submittedName>
        <fullName evidence="1">Uncharacterized protein</fullName>
    </submittedName>
</protein>
<sequence>MSVLSPSSVNQVDMSPAKPSVNPADAELWHAYLRAISDYFPFSEQPDGYRIYTAPLTSFGVTIGREVDQSIVNNDLFRLGDLLLPPDSPIFLPRLSYSQRLRRYLQFVTTPPGRQNAETLARLEKTKEQLTEATNNFIKCRHQAYGAYLADPAYIKSQTGDSTTAESQALFNGWAKTFYPSYQLASLHKDAASQEAYEAHLEYYGPQTASLWNDRVLLDQAFVANSLNKPYNMPTSTAQVTTDEIVGSGPPPAPLDIMYQPKYNIDDKFSQMALSWVLNAKNGNNKPLDITVRASSVSPAKPANWNDLGFSKISLSKHDEIAARVPLFTAHTHEASTPTSQPNLQVGLEGKRTSVEVSIQASDAAVFTLGPDQSWDIPDITTRYPRLRAEAPGDLYEPLVLVTHVFLGYQVSVTMTLDENTYEKIDEGINKCQNHGGTASLFGLSVGPRSTDSMVGFEQIERNPSVNTIHIPPRDNSQLTIIGLMGMQLPAPRPAKTPTDPAPL</sequence>
<gene>
    <name evidence="1" type="ORF">LCI18_002131</name>
</gene>
<accession>A0ACD3YQG5</accession>
<dbReference type="EMBL" id="CP090031">
    <property type="protein sequence ID" value="UPK91196.1"/>
    <property type="molecule type" value="Genomic_DNA"/>
</dbReference>
<organism evidence="1 2">
    <name type="scientific">Fusarium solani subsp. cucurbitae</name>
    <name type="common">Neocosmosporum cucurbitae</name>
    <dbReference type="NCBI Taxonomy" id="2747967"/>
    <lineage>
        <taxon>Eukaryota</taxon>
        <taxon>Fungi</taxon>
        <taxon>Dikarya</taxon>
        <taxon>Ascomycota</taxon>
        <taxon>Pezizomycotina</taxon>
        <taxon>Sordariomycetes</taxon>
        <taxon>Hypocreomycetidae</taxon>
        <taxon>Hypocreales</taxon>
        <taxon>Nectriaceae</taxon>
        <taxon>Fusarium</taxon>
        <taxon>Fusarium solani species complex</taxon>
    </lineage>
</organism>
<reference evidence="1" key="1">
    <citation type="submission" date="2021-11" db="EMBL/GenBank/DDBJ databases">
        <title>Fusarium solani-melongenae Genome sequencing and assembly.</title>
        <authorList>
            <person name="Xie S."/>
            <person name="Huang L."/>
            <person name="Zhang X."/>
        </authorList>
    </citation>
    <scope>NUCLEOTIDE SEQUENCE</scope>
    <source>
        <strain evidence="1">CRI 24-3</strain>
    </source>
</reference>
<name>A0ACD3YQG5_FUSSC</name>
<proteinExistence type="predicted"/>
<evidence type="ECO:0000313" key="2">
    <source>
        <dbReference type="Proteomes" id="UP000830768"/>
    </source>
</evidence>
<evidence type="ECO:0000313" key="1">
    <source>
        <dbReference type="EMBL" id="UPK91196.1"/>
    </source>
</evidence>